<evidence type="ECO:0000313" key="7">
    <source>
        <dbReference type="Proteomes" id="UP000799750"/>
    </source>
</evidence>
<dbReference type="OrthoDB" id="109543at2759"/>
<evidence type="ECO:0000259" key="5">
    <source>
        <dbReference type="Pfam" id="PF00644"/>
    </source>
</evidence>
<gene>
    <name evidence="6" type="ORF">BU16DRAFT_565332</name>
</gene>
<protein>
    <recommendedName>
        <fullName evidence="5">PARP catalytic domain-containing protein</fullName>
    </recommendedName>
</protein>
<keyword evidence="2" id="KW-0808">Transferase</keyword>
<dbReference type="InterPro" id="IPR012317">
    <property type="entry name" value="Poly(ADP-ribose)pol_cat_dom"/>
</dbReference>
<proteinExistence type="predicted"/>
<feature type="domain" description="PARP catalytic" evidence="5">
    <location>
        <begin position="1176"/>
        <end position="1239"/>
    </location>
</feature>
<dbReference type="EMBL" id="MU004195">
    <property type="protein sequence ID" value="KAF2491635.1"/>
    <property type="molecule type" value="Genomic_DNA"/>
</dbReference>
<name>A0A6A6QGU0_9PEZI</name>
<dbReference type="Proteomes" id="UP000799750">
    <property type="component" value="Unassembled WGS sequence"/>
</dbReference>
<evidence type="ECO:0000256" key="4">
    <source>
        <dbReference type="ARBA" id="ARBA00023027"/>
    </source>
</evidence>
<accession>A0A6A6QGU0</accession>
<dbReference type="InterPro" id="IPR051838">
    <property type="entry name" value="ARTD_PARP"/>
</dbReference>
<dbReference type="GO" id="GO:0016779">
    <property type="term" value="F:nucleotidyltransferase activity"/>
    <property type="evidence" value="ECO:0007669"/>
    <property type="project" value="UniProtKB-KW"/>
</dbReference>
<organism evidence="6 7">
    <name type="scientific">Lophium mytilinum</name>
    <dbReference type="NCBI Taxonomy" id="390894"/>
    <lineage>
        <taxon>Eukaryota</taxon>
        <taxon>Fungi</taxon>
        <taxon>Dikarya</taxon>
        <taxon>Ascomycota</taxon>
        <taxon>Pezizomycotina</taxon>
        <taxon>Dothideomycetes</taxon>
        <taxon>Pleosporomycetidae</taxon>
        <taxon>Mytilinidiales</taxon>
        <taxon>Mytilinidiaceae</taxon>
        <taxon>Lophium</taxon>
    </lineage>
</organism>
<dbReference type="Gene3D" id="3.90.228.10">
    <property type="match status" value="1"/>
</dbReference>
<keyword evidence="3" id="KW-0548">Nucleotidyltransferase</keyword>
<dbReference type="GO" id="GO:0003950">
    <property type="term" value="F:NAD+ poly-ADP-ribosyltransferase activity"/>
    <property type="evidence" value="ECO:0007669"/>
    <property type="project" value="InterPro"/>
</dbReference>
<sequence>MVLFGKRKSDGWKIQVTATANHEHPSSPNFPWDQLQAHTDLYLKKKGKITPAERDFKLAALVDDYDDRDVAIAACAFAMSSQALRILLNVETNVAPVTYYGLYAYLQSLIAVNYRGQLGTVSDLEARWARGLVPYASPGPQAAVRFLDGVTNILRDKSLQNLQSLPNFAFLTRRALVDFASSLEGFKLKNQWVAAHAAVVWLSKLLNNPSPPSHSLGPEQLLDSQLPSWRIWALWKPDLDRLRLLESLPSHTRGVLHDMLALEGPDFLGKRYSSIREALVTCITEISQTHVRYGTLSIEVKTQTADEFKTILNRLSTCLETVCKAGMDSIELFVHLCAGKHVTQEALQILIGTSKLADPSVIPSVLKVVTDRDQLGQNQWESMNRLLPALEDPSSELLRGVLCPYITKGVQNCIHEMQVRVHKSLTDGSPSTRIILELQKFGKTAQDASTLHPLLDVSLRTLLSAWPSEAHTLTLLEIRAESRGDNLKKATPVPLTQVIDMFFMDRLIKPGRLDAPSAKLLDSLTLIWKATASDSPRRGLSLLVAGNAAIETDLRTRCLDQVMILTNTTAENLGACMWKHQKDPDSACIILVDLLAKIDDADIVECWRWILFQYIEQRDDAILPFALEKLRAKEWLQLLWNLSTIFGDIIPTSTSISPAPLQPALHTWAHCLADYVPVITHLEKMLISPDQKGAPPLRCILFGRETDRADLTRILDSVKKYMHQGSLYETPMYWTIQRLVENGDNVTDVSKAICALSTSSPEGVEVYQGLIDLHQETPAAIVEVFLTGWIQDLEKDDKEAVKALATVLHLEVSEVQSNEKVEAAAAYIEAQVAEVLKEATRLDSLRGGLKARDPKGTAALLASLGIEDSSPLDDEFDDLPSELMDLIERYGDQEVEMSFPISHLSDLEKAALGAGEAQSVIVRLVIDTIGDLPPGFCIHLGDDKVAESLDEHYPWVVFREAAEPERPSCHGRSTRMTWQLSRIVARHLKNSGYTSLQNIHKYITQQINDLAYSCIVCGAPHGARQARLRRPIACQKAVCTTVWNRAGADVRLTDIRTDRNVVDMLLFGVFAAAQSGRADLLPGCAVSSLPTVTTILNALPAMTSTNWKAIDVSTALRASHSSAEQLITWVLSSYRGYLASTSGILKIPNMPGVHQFVLANAAPELEAAFATRVGRNGTTKVLFHGTSLDRLPAILSQGLKICSGTTLQRTGAAHGNGIYMAEDPGTSFSYSPLQASWRNSSFHNHRVLLGCELAGNGNSVSPGIHVIKDPGTVMVRYVFLFSSTAAAPLAIHVTPAMISAFAALRSGAV</sequence>
<keyword evidence="1" id="KW-0328">Glycosyltransferase</keyword>
<dbReference type="PANTHER" id="PTHR21328">
    <property type="entry name" value="POLY ADP-RIBOSE POLYMERASE FAMILY, MEMBER PARP"/>
    <property type="match status" value="1"/>
</dbReference>
<evidence type="ECO:0000313" key="6">
    <source>
        <dbReference type="EMBL" id="KAF2491635.1"/>
    </source>
</evidence>
<dbReference type="SUPFAM" id="SSF56399">
    <property type="entry name" value="ADP-ribosylation"/>
    <property type="match status" value="1"/>
</dbReference>
<evidence type="ECO:0000256" key="1">
    <source>
        <dbReference type="ARBA" id="ARBA00022676"/>
    </source>
</evidence>
<evidence type="ECO:0000256" key="3">
    <source>
        <dbReference type="ARBA" id="ARBA00022695"/>
    </source>
</evidence>
<evidence type="ECO:0000256" key="2">
    <source>
        <dbReference type="ARBA" id="ARBA00022679"/>
    </source>
</evidence>
<reference evidence="6" key="1">
    <citation type="journal article" date="2020" name="Stud. Mycol.">
        <title>101 Dothideomycetes genomes: a test case for predicting lifestyles and emergence of pathogens.</title>
        <authorList>
            <person name="Haridas S."/>
            <person name="Albert R."/>
            <person name="Binder M."/>
            <person name="Bloem J."/>
            <person name="Labutti K."/>
            <person name="Salamov A."/>
            <person name="Andreopoulos B."/>
            <person name="Baker S."/>
            <person name="Barry K."/>
            <person name="Bills G."/>
            <person name="Bluhm B."/>
            <person name="Cannon C."/>
            <person name="Castanera R."/>
            <person name="Culley D."/>
            <person name="Daum C."/>
            <person name="Ezra D."/>
            <person name="Gonzalez J."/>
            <person name="Henrissat B."/>
            <person name="Kuo A."/>
            <person name="Liang C."/>
            <person name="Lipzen A."/>
            <person name="Lutzoni F."/>
            <person name="Magnuson J."/>
            <person name="Mondo S."/>
            <person name="Nolan M."/>
            <person name="Ohm R."/>
            <person name="Pangilinan J."/>
            <person name="Park H.-J."/>
            <person name="Ramirez L."/>
            <person name="Alfaro M."/>
            <person name="Sun H."/>
            <person name="Tritt A."/>
            <person name="Yoshinaga Y."/>
            <person name="Zwiers L.-H."/>
            <person name="Turgeon B."/>
            <person name="Goodwin S."/>
            <person name="Spatafora J."/>
            <person name="Crous P."/>
            <person name="Grigoriev I."/>
        </authorList>
    </citation>
    <scope>NUCLEOTIDE SEQUENCE</scope>
    <source>
        <strain evidence="6">CBS 269.34</strain>
    </source>
</reference>
<keyword evidence="7" id="KW-1185">Reference proteome</keyword>
<dbReference type="Pfam" id="PF00644">
    <property type="entry name" value="PARP"/>
    <property type="match status" value="1"/>
</dbReference>
<keyword evidence="4" id="KW-0520">NAD</keyword>